<sequence length="69" mass="7211">MKLSLALLLATLAATATAKVVGSTENFPRFPDDPMIYTGPRRKCIGPFAPPSGECGEGVNGSVIFKKDG</sequence>
<protein>
    <submittedName>
        <fullName evidence="1">Uncharacterized protein</fullName>
    </submittedName>
</protein>
<name>A0ACB8UM62_9EURO</name>
<organism evidence="1">
    <name type="scientific">Ophidiomyces ophidiicola</name>
    <dbReference type="NCBI Taxonomy" id="1387563"/>
    <lineage>
        <taxon>Eukaryota</taxon>
        <taxon>Fungi</taxon>
        <taxon>Dikarya</taxon>
        <taxon>Ascomycota</taxon>
        <taxon>Pezizomycotina</taxon>
        <taxon>Eurotiomycetes</taxon>
        <taxon>Eurotiomycetidae</taxon>
        <taxon>Onygenales</taxon>
        <taxon>Onygenaceae</taxon>
        <taxon>Ophidiomyces</taxon>
    </lineage>
</organism>
<dbReference type="EMBL" id="JALBCA010000205">
    <property type="protein sequence ID" value="KAI2381415.1"/>
    <property type="molecule type" value="Genomic_DNA"/>
</dbReference>
<comment type="caution">
    <text evidence="1">The sequence shown here is derived from an EMBL/GenBank/DDBJ whole genome shotgun (WGS) entry which is preliminary data.</text>
</comment>
<reference evidence="1" key="1">
    <citation type="journal article" date="2022" name="bioRxiv">
        <title>Population genetic analysis of Ophidiomyces ophidiicola, the causative agent of snake fungal disease, indicates recent introductions to the USA.</title>
        <authorList>
            <person name="Ladner J.T."/>
            <person name="Palmer J.M."/>
            <person name="Ettinger C.L."/>
            <person name="Stajich J.E."/>
            <person name="Farrell T.M."/>
            <person name="Glorioso B.M."/>
            <person name="Lawson B."/>
            <person name="Price S.J."/>
            <person name="Stengle A.G."/>
            <person name="Grear D.A."/>
            <person name="Lorch J.M."/>
        </authorList>
    </citation>
    <scope>NUCLEOTIDE SEQUENCE</scope>
    <source>
        <strain evidence="1">NWHC 24266-5</strain>
    </source>
</reference>
<gene>
    <name evidence="1" type="ORF">LOY88_006762</name>
</gene>
<accession>A0ACB8UM62</accession>
<evidence type="ECO:0000313" key="1">
    <source>
        <dbReference type="EMBL" id="KAI2381415.1"/>
    </source>
</evidence>
<proteinExistence type="predicted"/>